<dbReference type="Proteomes" id="UP000708208">
    <property type="component" value="Unassembled WGS sequence"/>
</dbReference>
<keyword evidence="1 3" id="KW-0479">Metal-binding</keyword>
<keyword evidence="1 3" id="KW-0863">Zinc-finger</keyword>
<keyword evidence="6" id="KW-1185">Reference proteome</keyword>
<organism evidence="5 6">
    <name type="scientific">Allacma fusca</name>
    <dbReference type="NCBI Taxonomy" id="39272"/>
    <lineage>
        <taxon>Eukaryota</taxon>
        <taxon>Metazoa</taxon>
        <taxon>Ecdysozoa</taxon>
        <taxon>Arthropoda</taxon>
        <taxon>Hexapoda</taxon>
        <taxon>Collembola</taxon>
        <taxon>Symphypleona</taxon>
        <taxon>Sminthuridae</taxon>
        <taxon>Allacma</taxon>
    </lineage>
</organism>
<dbReference type="OrthoDB" id="8062037at2759"/>
<evidence type="ECO:0000313" key="6">
    <source>
        <dbReference type="Proteomes" id="UP000708208"/>
    </source>
</evidence>
<accession>A0A8J2PUP1</accession>
<dbReference type="InterPro" id="IPR001841">
    <property type="entry name" value="Znf_RING"/>
</dbReference>
<comment type="caution">
    <text evidence="5">The sequence shown here is derived from an EMBL/GenBank/DDBJ whole genome shotgun (WGS) entry which is preliminary data.</text>
</comment>
<evidence type="ECO:0000256" key="2">
    <source>
        <dbReference type="ARBA" id="ARBA00022833"/>
    </source>
</evidence>
<name>A0A8J2PUP1_9HEXA</name>
<sequence>MGECSICCFSLLATPFGWNRIPDPVSTHCGHLCHHHCLESTGDHRCPQCRNPQGALTFFRIYPSVSDEILALQTALEAMRV</sequence>
<gene>
    <name evidence="5" type="ORF">AFUS01_LOCUS38667</name>
</gene>
<evidence type="ECO:0000313" key="5">
    <source>
        <dbReference type="EMBL" id="CAG7828762.1"/>
    </source>
</evidence>
<dbReference type="EMBL" id="CAJVCH010548708">
    <property type="protein sequence ID" value="CAG7828762.1"/>
    <property type="molecule type" value="Genomic_DNA"/>
</dbReference>
<keyword evidence="2" id="KW-0862">Zinc</keyword>
<evidence type="ECO:0000256" key="1">
    <source>
        <dbReference type="ARBA" id="ARBA00022771"/>
    </source>
</evidence>
<evidence type="ECO:0000259" key="4">
    <source>
        <dbReference type="PROSITE" id="PS50089"/>
    </source>
</evidence>
<feature type="domain" description="RING-type" evidence="4">
    <location>
        <begin position="4"/>
        <end position="50"/>
    </location>
</feature>
<evidence type="ECO:0000256" key="3">
    <source>
        <dbReference type="PROSITE-ProRule" id="PRU00175"/>
    </source>
</evidence>
<proteinExistence type="predicted"/>
<dbReference type="PROSITE" id="PS50089">
    <property type="entry name" value="ZF_RING_2"/>
    <property type="match status" value="1"/>
</dbReference>
<dbReference type="AlphaFoldDB" id="A0A8J2PUP1"/>
<dbReference type="GO" id="GO:0008270">
    <property type="term" value="F:zinc ion binding"/>
    <property type="evidence" value="ECO:0007669"/>
    <property type="project" value="UniProtKB-KW"/>
</dbReference>
<protein>
    <recommendedName>
        <fullName evidence="4">RING-type domain-containing protein</fullName>
    </recommendedName>
</protein>
<reference evidence="5" key="1">
    <citation type="submission" date="2021-06" db="EMBL/GenBank/DDBJ databases">
        <authorList>
            <person name="Hodson N. C."/>
            <person name="Mongue J. A."/>
            <person name="Jaron S. K."/>
        </authorList>
    </citation>
    <scope>NUCLEOTIDE SEQUENCE</scope>
</reference>